<keyword evidence="1" id="KW-1133">Transmembrane helix</keyword>
<dbReference type="Proteomes" id="UP000002453">
    <property type="component" value="Chromosome"/>
</dbReference>
<evidence type="ECO:0000313" key="2">
    <source>
        <dbReference type="EMBL" id="ACJ74552.1"/>
    </source>
</evidence>
<feature type="transmembrane region" description="Helical" evidence="1">
    <location>
        <begin position="7"/>
        <end position="28"/>
    </location>
</feature>
<dbReference type="STRING" id="484019.THA_44"/>
<dbReference type="EMBL" id="CP001185">
    <property type="protein sequence ID" value="ACJ74552.1"/>
    <property type="molecule type" value="Genomic_DNA"/>
</dbReference>
<keyword evidence="1" id="KW-0472">Membrane</keyword>
<dbReference type="OrthoDB" id="49527at2"/>
<keyword evidence="1" id="KW-0812">Transmembrane</keyword>
<dbReference type="RefSeq" id="WP_004103372.1">
    <property type="nucleotide sequence ID" value="NC_011653.1"/>
</dbReference>
<sequence length="154" mass="17666">MTLNKKYLFIILVLILIVVIFFISILNLRKSLEVEVLSSVNVVKIKDYYLNFINVKDVSFFEPYYLKIDGSYSKLGNFSIVEDLEYLGYYDESGTSVVYLRNDKQLLKVDPKQILLNRYYILNISGNSLVVLDIKDGSIKLIVSKKSGGISDEN</sequence>
<evidence type="ECO:0000256" key="1">
    <source>
        <dbReference type="SAM" id="Phobius"/>
    </source>
</evidence>
<name>B7IEN8_THEAB</name>
<accession>B7IEN8</accession>
<dbReference type="HOGENOM" id="CLU_1757953_0_0_0"/>
<gene>
    <name evidence="2" type="ordered locus">THA_44</name>
</gene>
<organism evidence="2 3">
    <name type="scientific">Thermosipho africanus (strain TCF52B)</name>
    <dbReference type="NCBI Taxonomy" id="484019"/>
    <lineage>
        <taxon>Bacteria</taxon>
        <taxon>Thermotogati</taxon>
        <taxon>Thermotogota</taxon>
        <taxon>Thermotogae</taxon>
        <taxon>Thermotogales</taxon>
        <taxon>Fervidobacteriaceae</taxon>
        <taxon>Thermosipho</taxon>
    </lineage>
</organism>
<keyword evidence="3" id="KW-1185">Reference proteome</keyword>
<proteinExistence type="predicted"/>
<evidence type="ECO:0000313" key="3">
    <source>
        <dbReference type="Proteomes" id="UP000002453"/>
    </source>
</evidence>
<protein>
    <submittedName>
        <fullName evidence="2">Uncharacterized protein</fullName>
    </submittedName>
</protein>
<dbReference type="AlphaFoldDB" id="B7IEN8"/>
<dbReference type="KEGG" id="taf:THA_44"/>
<reference evidence="2 3" key="1">
    <citation type="journal article" date="2009" name="J. Bacteriol.">
        <title>The genome of Thermosipho africanus TCF52B: lateral genetic connections to the Firmicutes and Archaea.</title>
        <authorList>
            <person name="Nesboe C.L."/>
            <person name="Bapteste E."/>
            <person name="Curtis B."/>
            <person name="Dahle H."/>
            <person name="Lopez P."/>
            <person name="Macleod D."/>
            <person name="Dlutek M."/>
            <person name="Bowman S."/>
            <person name="Zhaxybayeva O."/>
            <person name="Birkeland N.-K."/>
            <person name="Doolittle W.F."/>
        </authorList>
    </citation>
    <scope>NUCLEOTIDE SEQUENCE [LARGE SCALE GENOMIC DNA]</scope>
    <source>
        <strain evidence="2 3">TCF52B</strain>
    </source>
</reference>